<evidence type="ECO:0000313" key="2">
    <source>
        <dbReference type="Proteomes" id="UP001516061"/>
    </source>
</evidence>
<sequence length="185" mass="20724">MSTLVFCLEEPSARAMLQGLLPRLLPPGVQVQYIVFEGKQDMHKRLTHRLKHWLAPDSCFVVLRDQDSSDCRLLKQELRLLCEAAGRSQALVRIACHELETFYLGDLAAVEQGLELRGLAKQQASSKFKTPDRLANPAEELDKLTKSRYQKLAGSRAIGPHLRIDGRNTSASFCALIDGLKRLSI</sequence>
<dbReference type="Pfam" id="PF14103">
    <property type="entry name" value="DUF4276"/>
    <property type="match status" value="1"/>
</dbReference>
<reference evidence="1 2" key="1">
    <citation type="submission" date="2020-05" db="EMBL/GenBank/DDBJ databases">
        <title>Genomic Encyclopedia of Type Strains, Phase IV (KMG-V): Genome sequencing to study the core and pangenomes of soil and plant-associated prokaryotes.</title>
        <authorList>
            <person name="Whitman W."/>
        </authorList>
    </citation>
    <scope>NUCLEOTIDE SEQUENCE [LARGE SCALE GENOMIC DNA]</scope>
    <source>
        <strain evidence="1 2">C29</strain>
    </source>
</reference>
<evidence type="ECO:0008006" key="3">
    <source>
        <dbReference type="Google" id="ProtNLM"/>
    </source>
</evidence>
<evidence type="ECO:0000313" key="1">
    <source>
        <dbReference type="EMBL" id="NRT58385.1"/>
    </source>
</evidence>
<accession>A0ABX2GA72</accession>
<dbReference type="InterPro" id="IPR025455">
    <property type="entry name" value="DUF4276"/>
</dbReference>
<keyword evidence="2" id="KW-1185">Reference proteome</keyword>
<dbReference type="RefSeq" id="WP_173807404.1">
    <property type="nucleotide sequence ID" value="NZ_JABSNM010000028.1"/>
</dbReference>
<protein>
    <recommendedName>
        <fullName evidence="3">DUF4276 family protein</fullName>
    </recommendedName>
</protein>
<gene>
    <name evidence="1" type="ORF">HNQ01_004153</name>
</gene>
<organism evidence="1 2">
    <name type="scientific">Sphaerotilus uruguayifluvii</name>
    <dbReference type="NCBI Taxonomy" id="2735897"/>
    <lineage>
        <taxon>Bacteria</taxon>
        <taxon>Pseudomonadati</taxon>
        <taxon>Pseudomonadota</taxon>
        <taxon>Betaproteobacteria</taxon>
        <taxon>Burkholderiales</taxon>
        <taxon>Sphaerotilaceae</taxon>
        <taxon>Sphaerotilus</taxon>
    </lineage>
</organism>
<dbReference type="Proteomes" id="UP001516061">
    <property type="component" value="Unassembled WGS sequence"/>
</dbReference>
<name>A0ABX2GA72_9BURK</name>
<proteinExistence type="predicted"/>
<comment type="caution">
    <text evidence="1">The sequence shown here is derived from an EMBL/GenBank/DDBJ whole genome shotgun (WGS) entry which is preliminary data.</text>
</comment>
<dbReference type="EMBL" id="JABSNM010000028">
    <property type="protein sequence ID" value="NRT58385.1"/>
    <property type="molecule type" value="Genomic_DNA"/>
</dbReference>